<dbReference type="Proteomes" id="UP000029495">
    <property type="component" value="Chromosome"/>
</dbReference>
<proteinExistence type="predicted"/>
<dbReference type="RefSeq" id="WP_038644571.1">
    <property type="nucleotide sequence ID" value="NZ_CP009454.1"/>
</dbReference>
<organism evidence="1 2">
    <name type="scientific">Pantoea rwandensis</name>
    <dbReference type="NCBI Taxonomy" id="1076550"/>
    <lineage>
        <taxon>Bacteria</taxon>
        <taxon>Pseudomonadati</taxon>
        <taxon>Pseudomonadota</taxon>
        <taxon>Gammaproteobacteria</taxon>
        <taxon>Enterobacterales</taxon>
        <taxon>Erwiniaceae</taxon>
        <taxon>Pantoea</taxon>
    </lineage>
</organism>
<accession>A0ABM5RG93</accession>
<name>A0ABM5RG93_9GAMM</name>
<evidence type="ECO:0000313" key="1">
    <source>
        <dbReference type="EMBL" id="AIR84868.1"/>
    </source>
</evidence>
<gene>
    <name evidence="1" type="ORF">LH22_05070</name>
</gene>
<keyword evidence="2" id="KW-1185">Reference proteome</keyword>
<sequence length="87" mass="9824">MASEIAIIKVPAPVVTAEQFAELEGVSVRTVYRWTTGDNPQLPIEPRKIRKGCKKAGGPIRIYYARWKEEQLRKAFGHSRFQLIIGG</sequence>
<protein>
    <submittedName>
        <fullName evidence="1">Apl</fullName>
    </submittedName>
</protein>
<evidence type="ECO:0000313" key="2">
    <source>
        <dbReference type="Proteomes" id="UP000029495"/>
    </source>
</evidence>
<dbReference type="EMBL" id="CP009454">
    <property type="protein sequence ID" value="AIR84868.1"/>
    <property type="molecule type" value="Genomic_DNA"/>
</dbReference>
<reference evidence="1 2" key="1">
    <citation type="submission" date="2014-09" db="EMBL/GenBank/DDBJ databases">
        <authorList>
            <person name="Chan K.-G."/>
        </authorList>
    </citation>
    <scope>NUCLEOTIDE SEQUENCE [LARGE SCALE GENOMIC DNA]</scope>
    <source>
        <strain evidence="1 2">ND04</strain>
    </source>
</reference>